<dbReference type="Gene3D" id="3.80.10.10">
    <property type="entry name" value="Ribonuclease Inhibitor"/>
    <property type="match status" value="1"/>
</dbReference>
<keyword evidence="5" id="KW-0611">Plant defense</keyword>
<dbReference type="PANTHER" id="PTHR36766">
    <property type="entry name" value="PLANT BROAD-SPECTRUM MILDEW RESISTANCE PROTEIN RPW8"/>
    <property type="match status" value="1"/>
</dbReference>
<feature type="domain" description="Disease resistance N-terminal" evidence="8">
    <location>
        <begin position="55"/>
        <end position="132"/>
    </location>
</feature>
<dbReference type="InterPro" id="IPR055414">
    <property type="entry name" value="LRR_R13L4/SHOC2-like"/>
</dbReference>
<comment type="caution">
    <text evidence="10">The sequence shown here is derived from an EMBL/GenBank/DDBJ whole genome shotgun (WGS) entry which is preliminary data.</text>
</comment>
<dbReference type="GO" id="GO:0006952">
    <property type="term" value="P:defense response"/>
    <property type="evidence" value="ECO:0007669"/>
    <property type="project" value="UniProtKB-KW"/>
</dbReference>
<dbReference type="Gene3D" id="1.10.8.430">
    <property type="entry name" value="Helical domain of apoptotic protease-activating factors"/>
    <property type="match status" value="1"/>
</dbReference>
<dbReference type="Gene3D" id="3.40.50.300">
    <property type="entry name" value="P-loop containing nucleotide triphosphate hydrolases"/>
    <property type="match status" value="1"/>
</dbReference>
<keyword evidence="11" id="KW-1185">Reference proteome</keyword>
<evidence type="ECO:0000259" key="9">
    <source>
        <dbReference type="Pfam" id="PF23598"/>
    </source>
</evidence>
<gene>
    <name evidence="10" type="ORF">Taro_048343</name>
</gene>
<evidence type="ECO:0000256" key="2">
    <source>
        <dbReference type="ARBA" id="ARBA00022614"/>
    </source>
</evidence>
<dbReference type="InterPro" id="IPR032675">
    <property type="entry name" value="LRR_dom_sf"/>
</dbReference>
<keyword evidence="4" id="KW-0547">Nucleotide-binding</keyword>
<organism evidence="10 11">
    <name type="scientific">Colocasia esculenta</name>
    <name type="common">Wild taro</name>
    <name type="synonym">Arum esculentum</name>
    <dbReference type="NCBI Taxonomy" id="4460"/>
    <lineage>
        <taxon>Eukaryota</taxon>
        <taxon>Viridiplantae</taxon>
        <taxon>Streptophyta</taxon>
        <taxon>Embryophyta</taxon>
        <taxon>Tracheophyta</taxon>
        <taxon>Spermatophyta</taxon>
        <taxon>Magnoliopsida</taxon>
        <taxon>Liliopsida</taxon>
        <taxon>Araceae</taxon>
        <taxon>Aroideae</taxon>
        <taxon>Colocasieae</taxon>
        <taxon>Colocasia</taxon>
    </lineage>
</organism>
<dbReference type="Proteomes" id="UP000652761">
    <property type="component" value="Unassembled WGS sequence"/>
</dbReference>
<dbReference type="Pfam" id="PF18052">
    <property type="entry name" value="Rx_N"/>
    <property type="match status" value="1"/>
</dbReference>
<evidence type="ECO:0000256" key="4">
    <source>
        <dbReference type="ARBA" id="ARBA00022741"/>
    </source>
</evidence>
<keyword evidence="2" id="KW-0433">Leucine-rich repeat</keyword>
<dbReference type="OrthoDB" id="771937at2759"/>
<protein>
    <submittedName>
        <fullName evidence="10">Uncharacterized protein</fullName>
    </submittedName>
</protein>
<dbReference type="Pfam" id="PF23598">
    <property type="entry name" value="LRR_14"/>
    <property type="match status" value="1"/>
</dbReference>
<evidence type="ECO:0000313" key="10">
    <source>
        <dbReference type="EMBL" id="MQM15400.1"/>
    </source>
</evidence>
<dbReference type="InterPro" id="IPR042197">
    <property type="entry name" value="Apaf_helical"/>
</dbReference>
<name>A0A843X864_COLES</name>
<dbReference type="InterPro" id="IPR002182">
    <property type="entry name" value="NB-ARC"/>
</dbReference>
<dbReference type="GO" id="GO:0005524">
    <property type="term" value="F:ATP binding"/>
    <property type="evidence" value="ECO:0007669"/>
    <property type="project" value="UniProtKB-KW"/>
</dbReference>
<dbReference type="EMBL" id="NMUH01006497">
    <property type="protein sequence ID" value="MQM15400.1"/>
    <property type="molecule type" value="Genomic_DNA"/>
</dbReference>
<evidence type="ECO:0000313" key="11">
    <source>
        <dbReference type="Proteomes" id="UP000652761"/>
    </source>
</evidence>
<evidence type="ECO:0000256" key="1">
    <source>
        <dbReference type="ARBA" id="ARBA00008894"/>
    </source>
</evidence>
<dbReference type="GO" id="GO:0051707">
    <property type="term" value="P:response to other organism"/>
    <property type="evidence" value="ECO:0007669"/>
    <property type="project" value="UniProtKB-ARBA"/>
</dbReference>
<comment type="similarity">
    <text evidence="1">Belongs to the disease resistance NB-LRR family.</text>
</comment>
<evidence type="ECO:0000259" key="7">
    <source>
        <dbReference type="Pfam" id="PF00931"/>
    </source>
</evidence>
<evidence type="ECO:0000259" key="8">
    <source>
        <dbReference type="Pfam" id="PF18052"/>
    </source>
</evidence>
<dbReference type="GO" id="GO:0043531">
    <property type="term" value="F:ADP binding"/>
    <property type="evidence" value="ECO:0007669"/>
    <property type="project" value="InterPro"/>
</dbReference>
<dbReference type="AlphaFoldDB" id="A0A843X864"/>
<dbReference type="SMART" id="SM00369">
    <property type="entry name" value="LRR_TYP"/>
    <property type="match status" value="2"/>
</dbReference>
<sequence length="578" mass="64367">MVCGASLNQSSRQRRRLFAEAGPSSPFQRILGPPHQLVQHRMDLISSSILGPPCERVFNAALEEYTLVSDAEEEIKSLAFTVSVIKGLLQDAERKQVEDAAIRNWLKGLKQVLFDAEDVLDEIATDEALRRRDTNGTRSVTRRAAKVRKIISSLFSVGAASASHAAAHRIKDIKKKFDTISRLKDRLGLRVLNENSCSAIGRKLETSSLLPNEANIIGRDDEKQNLQKLLLEPMKATEAKSSESNVHVIAVVGMGGVGKTTLVKHAYNNPAVGEHFQPRMWVCVSNDFDVKRITGEIMDAASISNITRGTSILLKGLSSHDLWSIFQRYAFDDHDLDKHPQLILVGRQIVGKLEGLPLAAKTIGRLLYSNPDHTYYKEAYVMHDLIHNLAELVSEGDCLRLEDNQQKRIMSKTVRHVSIASNRFDPIKIEELCKYENMRTLLFLRRRRFQLGSHLHNLFMKLQRLRVLGLRRCNIKELPASIGTLKHLRFLDLSHNLIGALPESSCNLHNLQYCGGVFLFGPEPNGPLLKKKGKSLAGGKCTEEERRYASLVVPERGAPVGAFDGALGAEASVEVLGS</sequence>
<dbReference type="InterPro" id="IPR003591">
    <property type="entry name" value="Leu-rich_rpt_typical-subtyp"/>
</dbReference>
<dbReference type="SUPFAM" id="SSF52058">
    <property type="entry name" value="L domain-like"/>
    <property type="match status" value="1"/>
</dbReference>
<evidence type="ECO:0000256" key="6">
    <source>
        <dbReference type="ARBA" id="ARBA00022840"/>
    </source>
</evidence>
<dbReference type="PRINTS" id="PR00364">
    <property type="entry name" value="DISEASERSIST"/>
</dbReference>
<keyword evidence="3" id="KW-0677">Repeat</keyword>
<feature type="domain" description="Disease resistance R13L4/SHOC-2-like LRR" evidence="9">
    <location>
        <begin position="418"/>
        <end position="512"/>
    </location>
</feature>
<dbReference type="PANTHER" id="PTHR36766:SF70">
    <property type="entry name" value="DISEASE RESISTANCE PROTEIN RGA4"/>
    <property type="match status" value="1"/>
</dbReference>
<dbReference type="InterPro" id="IPR027417">
    <property type="entry name" value="P-loop_NTPase"/>
</dbReference>
<reference evidence="10" key="1">
    <citation type="submission" date="2017-07" db="EMBL/GenBank/DDBJ databases">
        <title>Taro Niue Genome Assembly and Annotation.</title>
        <authorList>
            <person name="Atibalentja N."/>
            <person name="Keating K."/>
            <person name="Fields C.J."/>
        </authorList>
    </citation>
    <scope>NUCLEOTIDE SEQUENCE</scope>
    <source>
        <strain evidence="10">Niue_2</strain>
        <tissue evidence="10">Leaf</tissue>
    </source>
</reference>
<dbReference type="Gene3D" id="1.20.5.4130">
    <property type="match status" value="1"/>
</dbReference>
<proteinExistence type="inferred from homology"/>
<accession>A0A843X864</accession>
<dbReference type="PROSITE" id="PS51450">
    <property type="entry name" value="LRR"/>
    <property type="match status" value="1"/>
</dbReference>
<dbReference type="InterPro" id="IPR001611">
    <property type="entry name" value="Leu-rich_rpt"/>
</dbReference>
<evidence type="ECO:0000256" key="5">
    <source>
        <dbReference type="ARBA" id="ARBA00022821"/>
    </source>
</evidence>
<dbReference type="SUPFAM" id="SSF52540">
    <property type="entry name" value="P-loop containing nucleoside triphosphate hydrolases"/>
    <property type="match status" value="1"/>
</dbReference>
<dbReference type="Pfam" id="PF00931">
    <property type="entry name" value="NB-ARC"/>
    <property type="match status" value="1"/>
</dbReference>
<feature type="domain" description="NB-ARC" evidence="7">
    <location>
        <begin position="242"/>
        <end position="299"/>
    </location>
</feature>
<dbReference type="InterPro" id="IPR041118">
    <property type="entry name" value="Rx_N"/>
</dbReference>
<keyword evidence="6" id="KW-0067">ATP-binding</keyword>
<evidence type="ECO:0000256" key="3">
    <source>
        <dbReference type="ARBA" id="ARBA00022737"/>
    </source>
</evidence>